<dbReference type="InterPro" id="IPR007161">
    <property type="entry name" value="DUF364"/>
</dbReference>
<feature type="domain" description="Putative heavy-metal chelation" evidence="1">
    <location>
        <begin position="109"/>
        <end position="245"/>
    </location>
</feature>
<dbReference type="Gene3D" id="3.30.390.100">
    <property type="match status" value="1"/>
</dbReference>
<gene>
    <name evidence="3" type="ORF">E4634_03695</name>
</gene>
<dbReference type="Pfam" id="PF04016">
    <property type="entry name" value="DUF364"/>
    <property type="match status" value="1"/>
</dbReference>
<evidence type="ECO:0000259" key="1">
    <source>
        <dbReference type="Pfam" id="PF04016"/>
    </source>
</evidence>
<dbReference type="InterPro" id="IPR025251">
    <property type="entry name" value="DUF4213"/>
</dbReference>
<organism evidence="3 4">
    <name type="scientific">Mangrovimicrobium sediminis</name>
    <dbReference type="NCBI Taxonomy" id="2562682"/>
    <lineage>
        <taxon>Bacteria</taxon>
        <taxon>Pseudomonadati</taxon>
        <taxon>Pseudomonadota</taxon>
        <taxon>Gammaproteobacteria</taxon>
        <taxon>Cellvibrionales</taxon>
        <taxon>Halieaceae</taxon>
        <taxon>Mangrovimicrobium</taxon>
    </lineage>
</organism>
<reference evidence="3 4" key="1">
    <citation type="submission" date="2019-04" db="EMBL/GenBank/DDBJ databases">
        <title>Taxonomy of novel Haliea sp. from mangrove soil of West Coast of India.</title>
        <authorList>
            <person name="Verma A."/>
            <person name="Kumar P."/>
            <person name="Krishnamurthi S."/>
        </authorList>
    </citation>
    <scope>NUCLEOTIDE SEQUENCE [LARGE SCALE GENOMIC DNA]</scope>
    <source>
        <strain evidence="3 4">SAOS-164</strain>
    </source>
</reference>
<name>A0A4Z0M6Q4_9GAMM</name>
<dbReference type="SUPFAM" id="SSF159713">
    <property type="entry name" value="Dhaf3308-like"/>
    <property type="match status" value="1"/>
</dbReference>
<sequence>MLQQRAASDARVARVLFGLSWTVVELDNGACGLCFSPTGAPRDIPWAGELAGRPVSAMLDWLRSDHPCEMAAAVASVNAVLNFESFSERVSGASTPTRLLCDAAPHLAVFEHFADQLAGARVAIVGRYPGMQRFAGRFDYQCIERRPGPGDLPEDAAASVLPASDWVFVTASSIANGTAPQLLELARAARVVLMGPSLAWMPDWARFGVDYLAGVQVRDASALRQIVAEAGGTRIFRDALAYQLVRVTG</sequence>
<dbReference type="Gene3D" id="3.40.50.11590">
    <property type="match status" value="1"/>
</dbReference>
<evidence type="ECO:0008006" key="5">
    <source>
        <dbReference type="Google" id="ProtNLM"/>
    </source>
</evidence>
<protein>
    <recommendedName>
        <fullName evidence="5">Heavy-metal chelation domain-containing protein</fullName>
    </recommendedName>
</protein>
<dbReference type="Pfam" id="PF13938">
    <property type="entry name" value="DUF4213"/>
    <property type="match status" value="1"/>
</dbReference>
<accession>A0A4Z0M6Q4</accession>
<keyword evidence="4" id="KW-1185">Reference proteome</keyword>
<evidence type="ECO:0000313" key="4">
    <source>
        <dbReference type="Proteomes" id="UP000298050"/>
    </source>
</evidence>
<evidence type="ECO:0000259" key="2">
    <source>
        <dbReference type="Pfam" id="PF13938"/>
    </source>
</evidence>
<evidence type="ECO:0000313" key="3">
    <source>
        <dbReference type="EMBL" id="TGD75343.1"/>
    </source>
</evidence>
<dbReference type="AlphaFoldDB" id="A0A4Z0M6Q4"/>
<feature type="domain" description="DUF4213" evidence="2">
    <location>
        <begin position="4"/>
        <end position="81"/>
    </location>
</feature>
<dbReference type="OrthoDB" id="9806942at2"/>
<proteinExistence type="predicted"/>
<dbReference type="EMBL" id="SRLE01000004">
    <property type="protein sequence ID" value="TGD75343.1"/>
    <property type="molecule type" value="Genomic_DNA"/>
</dbReference>
<comment type="caution">
    <text evidence="3">The sequence shown here is derived from an EMBL/GenBank/DDBJ whole genome shotgun (WGS) entry which is preliminary data.</text>
</comment>
<dbReference type="Proteomes" id="UP000298050">
    <property type="component" value="Unassembled WGS sequence"/>
</dbReference>